<name>A0AAD7EST0_9AGAR</name>
<feature type="non-terminal residue" evidence="2">
    <location>
        <position position="185"/>
    </location>
</feature>
<reference evidence="2" key="1">
    <citation type="submission" date="2023-03" db="EMBL/GenBank/DDBJ databases">
        <title>Massive genome expansion in bonnet fungi (Mycena s.s.) driven by repeated elements and novel gene families across ecological guilds.</title>
        <authorList>
            <consortium name="Lawrence Berkeley National Laboratory"/>
            <person name="Harder C.B."/>
            <person name="Miyauchi S."/>
            <person name="Viragh M."/>
            <person name="Kuo A."/>
            <person name="Thoen E."/>
            <person name="Andreopoulos B."/>
            <person name="Lu D."/>
            <person name="Skrede I."/>
            <person name="Drula E."/>
            <person name="Henrissat B."/>
            <person name="Morin E."/>
            <person name="Kohler A."/>
            <person name="Barry K."/>
            <person name="LaButti K."/>
            <person name="Morin E."/>
            <person name="Salamov A."/>
            <person name="Lipzen A."/>
            <person name="Mereny Z."/>
            <person name="Hegedus B."/>
            <person name="Baldrian P."/>
            <person name="Stursova M."/>
            <person name="Weitz H."/>
            <person name="Taylor A."/>
            <person name="Grigoriev I.V."/>
            <person name="Nagy L.G."/>
            <person name="Martin F."/>
            <person name="Kauserud H."/>
        </authorList>
    </citation>
    <scope>NUCLEOTIDE SEQUENCE</scope>
    <source>
        <strain evidence="2">CBHHK002</strain>
    </source>
</reference>
<dbReference type="Pfam" id="PF20236">
    <property type="entry name" value="DUF6593"/>
    <property type="match status" value="1"/>
</dbReference>
<organism evidence="2 3">
    <name type="scientific">Mycena albidolilacea</name>
    <dbReference type="NCBI Taxonomy" id="1033008"/>
    <lineage>
        <taxon>Eukaryota</taxon>
        <taxon>Fungi</taxon>
        <taxon>Dikarya</taxon>
        <taxon>Basidiomycota</taxon>
        <taxon>Agaricomycotina</taxon>
        <taxon>Agaricomycetes</taxon>
        <taxon>Agaricomycetidae</taxon>
        <taxon>Agaricales</taxon>
        <taxon>Marasmiineae</taxon>
        <taxon>Mycenaceae</taxon>
        <taxon>Mycena</taxon>
    </lineage>
</organism>
<comment type="caution">
    <text evidence="2">The sequence shown here is derived from an EMBL/GenBank/DDBJ whole genome shotgun (WGS) entry which is preliminary data.</text>
</comment>
<proteinExistence type="predicted"/>
<dbReference type="Proteomes" id="UP001218218">
    <property type="component" value="Unassembled WGS sequence"/>
</dbReference>
<keyword evidence="3" id="KW-1185">Reference proteome</keyword>
<accession>A0AAD7EST0</accession>
<dbReference type="EMBL" id="JARIHO010000019">
    <property type="protein sequence ID" value="KAJ7347410.1"/>
    <property type="molecule type" value="Genomic_DNA"/>
</dbReference>
<dbReference type="InterPro" id="IPR046528">
    <property type="entry name" value="DUF6593"/>
</dbReference>
<dbReference type="AlphaFoldDB" id="A0AAD7EST0"/>
<gene>
    <name evidence="2" type="ORF">DFH08DRAFT_744574</name>
</gene>
<evidence type="ECO:0000313" key="3">
    <source>
        <dbReference type="Proteomes" id="UP001218218"/>
    </source>
</evidence>
<feature type="domain" description="DUF6593" evidence="1">
    <location>
        <begin position="21"/>
        <end position="172"/>
    </location>
</feature>
<evidence type="ECO:0000313" key="2">
    <source>
        <dbReference type="EMBL" id="KAJ7347410.1"/>
    </source>
</evidence>
<evidence type="ECO:0000259" key="1">
    <source>
        <dbReference type="Pfam" id="PF20236"/>
    </source>
</evidence>
<sequence>MDSQLTLVSFAPEVRLFFSTDSMKNVTLFLDSAPAYIISTNEQNSCTELRAAGTGELLARITRKDVLPDSIVFPNVNGSKEIRLAKWLKKSKLADGSSTFGFETEHGTFILRAHPAHRLALYKEEDLETPVAYWQPTNAAVPPTLVLQAGIWSSVRPQIIAAFIIRELMMRMREKASHIALSTSI</sequence>
<protein>
    <recommendedName>
        <fullName evidence="1">DUF6593 domain-containing protein</fullName>
    </recommendedName>
</protein>